<dbReference type="Proteomes" id="UP000198697">
    <property type="component" value="Unassembled WGS sequence"/>
</dbReference>
<evidence type="ECO:0000313" key="3">
    <source>
        <dbReference type="Proteomes" id="UP000198697"/>
    </source>
</evidence>
<dbReference type="AlphaFoldDB" id="A0A1H9ZRF1"/>
<feature type="chain" id="PRO_5011669406" description="DUF4142 domain-containing protein" evidence="1">
    <location>
        <begin position="24"/>
        <end position="178"/>
    </location>
</feature>
<accession>A0A1H9ZRF1</accession>
<evidence type="ECO:0008006" key="4">
    <source>
        <dbReference type="Google" id="ProtNLM"/>
    </source>
</evidence>
<evidence type="ECO:0000256" key="1">
    <source>
        <dbReference type="SAM" id="SignalP"/>
    </source>
</evidence>
<proteinExistence type="predicted"/>
<name>A0A1H9ZRF1_9BACT</name>
<gene>
    <name evidence="2" type="ORF">SAMN04487998_0431</name>
</gene>
<feature type="signal peptide" evidence="1">
    <location>
        <begin position="1"/>
        <end position="23"/>
    </location>
</feature>
<organism evidence="2 3">
    <name type="scientific">Hymenobacter actinosclerus</name>
    <dbReference type="NCBI Taxonomy" id="82805"/>
    <lineage>
        <taxon>Bacteria</taxon>
        <taxon>Pseudomonadati</taxon>
        <taxon>Bacteroidota</taxon>
        <taxon>Cytophagia</taxon>
        <taxon>Cytophagales</taxon>
        <taxon>Hymenobacteraceae</taxon>
        <taxon>Hymenobacter</taxon>
    </lineage>
</organism>
<keyword evidence="3" id="KW-1185">Reference proteome</keyword>
<sequence>MYQKATRLLLLFLLLVSTQAAVAQTKPAYQYMQLFYYGGKTMSGPIGHFSPAMRGQTDIMLTAPTAYMQRMAQMMGGSGSGMTQQVSTTSSADIIDLTKMTLAQRRKYEEKEQEEQRQQNQELIENTKKFVRMSSEHAKALTDQITQSLNLAAEDGWEVAQMSSFGTDGVVYLLRKAR</sequence>
<dbReference type="OrthoDB" id="887321at2"/>
<dbReference type="RefSeq" id="WP_092767808.1">
    <property type="nucleotide sequence ID" value="NZ_FOHS01000001.1"/>
</dbReference>
<reference evidence="3" key="1">
    <citation type="submission" date="2016-10" db="EMBL/GenBank/DDBJ databases">
        <authorList>
            <person name="Varghese N."/>
            <person name="Submissions S."/>
        </authorList>
    </citation>
    <scope>NUCLEOTIDE SEQUENCE [LARGE SCALE GENOMIC DNA]</scope>
    <source>
        <strain evidence="3">DSM 15310</strain>
    </source>
</reference>
<keyword evidence="1" id="KW-0732">Signal</keyword>
<evidence type="ECO:0000313" key="2">
    <source>
        <dbReference type="EMBL" id="SES83937.1"/>
    </source>
</evidence>
<protein>
    <recommendedName>
        <fullName evidence="4">DUF4142 domain-containing protein</fullName>
    </recommendedName>
</protein>
<dbReference type="EMBL" id="FOHS01000001">
    <property type="protein sequence ID" value="SES83937.1"/>
    <property type="molecule type" value="Genomic_DNA"/>
</dbReference>